<keyword evidence="2" id="KW-0812">Transmembrane</keyword>
<accession>A0A804I2Y7</accession>
<dbReference type="InterPro" id="IPR027815">
    <property type="entry name" value="CSC1/OSCA1-like_cyt"/>
</dbReference>
<feature type="transmembrane region" description="Helical" evidence="2">
    <location>
        <begin position="265"/>
        <end position="291"/>
    </location>
</feature>
<evidence type="ECO:0000313" key="7">
    <source>
        <dbReference type="Proteomes" id="UP000012960"/>
    </source>
</evidence>
<proteinExistence type="predicted"/>
<dbReference type="InterPro" id="IPR045122">
    <property type="entry name" value="Csc1-like"/>
</dbReference>
<gene>
    <name evidence="5" type="ORF">GSMUA_69800.1</name>
</gene>
<evidence type="ECO:0000259" key="3">
    <source>
        <dbReference type="Pfam" id="PF02714"/>
    </source>
</evidence>
<feature type="domain" description="CSC1/OSCA1-like cytosolic" evidence="4">
    <location>
        <begin position="25"/>
        <end position="116"/>
    </location>
</feature>
<organism evidence="6 7">
    <name type="scientific">Musa acuminata subsp. malaccensis</name>
    <name type="common">Wild banana</name>
    <name type="synonym">Musa malaccensis</name>
    <dbReference type="NCBI Taxonomy" id="214687"/>
    <lineage>
        <taxon>Eukaryota</taxon>
        <taxon>Viridiplantae</taxon>
        <taxon>Streptophyta</taxon>
        <taxon>Embryophyta</taxon>
        <taxon>Tracheophyta</taxon>
        <taxon>Spermatophyta</taxon>
        <taxon>Magnoliopsida</taxon>
        <taxon>Liliopsida</taxon>
        <taxon>Zingiberales</taxon>
        <taxon>Musaceae</taxon>
        <taxon>Musa</taxon>
    </lineage>
</organism>
<keyword evidence="7" id="KW-1185">Reference proteome</keyword>
<keyword evidence="1" id="KW-0407">Ion channel</keyword>
<feature type="transmembrane region" description="Helical" evidence="2">
    <location>
        <begin position="163"/>
        <end position="189"/>
    </location>
</feature>
<dbReference type="GO" id="GO:0005886">
    <property type="term" value="C:plasma membrane"/>
    <property type="evidence" value="ECO:0000318"/>
    <property type="project" value="GO_Central"/>
</dbReference>
<feature type="domain" description="CSC1/OSCA1-like 7TM region" evidence="3">
    <location>
        <begin position="142"/>
        <end position="300"/>
    </location>
</feature>
<name>A0A804I2Y7_MUSAM</name>
<dbReference type="Pfam" id="PF02714">
    <property type="entry name" value="RSN1_7TM"/>
    <property type="match status" value="1"/>
</dbReference>
<reference evidence="6" key="2">
    <citation type="submission" date="2021-05" db="UniProtKB">
        <authorList>
            <consortium name="EnsemblPlants"/>
        </authorList>
    </citation>
    <scope>IDENTIFICATION</scope>
    <source>
        <strain evidence="6">subsp. malaccensis</strain>
    </source>
</reference>
<protein>
    <submittedName>
        <fullName evidence="5">(wild Malaysian banana) hypothetical protein</fullName>
    </submittedName>
</protein>
<evidence type="ECO:0000313" key="6">
    <source>
        <dbReference type="EnsemblPlants" id="Ma02_p14860.1"/>
    </source>
</evidence>
<feature type="transmembrane region" description="Helical" evidence="2">
    <location>
        <begin position="6"/>
        <end position="27"/>
    </location>
</feature>
<evidence type="ECO:0000256" key="1">
    <source>
        <dbReference type="ARBA" id="ARBA00023303"/>
    </source>
</evidence>
<dbReference type="PANTHER" id="PTHR13018">
    <property type="entry name" value="PROBABLE MEMBRANE PROTEIN DUF221-RELATED"/>
    <property type="match status" value="1"/>
</dbReference>
<dbReference type="InParanoid" id="A0A804I2Y7"/>
<keyword evidence="1" id="KW-0813">Transport</keyword>
<evidence type="ECO:0000259" key="4">
    <source>
        <dbReference type="Pfam" id="PF14703"/>
    </source>
</evidence>
<dbReference type="Proteomes" id="UP000012960">
    <property type="component" value="Unplaced"/>
</dbReference>
<dbReference type="AlphaFoldDB" id="A0A804I2Y7"/>
<evidence type="ECO:0000313" key="5">
    <source>
        <dbReference type="EMBL" id="CAG1862086.1"/>
    </source>
</evidence>
<feature type="transmembrane region" description="Helical" evidence="2">
    <location>
        <begin position="209"/>
        <end position="231"/>
    </location>
</feature>
<keyword evidence="2" id="KW-0472">Membrane</keyword>
<keyword evidence="1" id="KW-0406">Ion transport</keyword>
<dbReference type="Gramene" id="Ma02_t14860.1">
    <property type="protein sequence ID" value="Ma02_p14860.1"/>
    <property type="gene ID" value="Ma02_g14860"/>
</dbReference>
<sequence>MEFVSFLASLGVYFLEFAELMLVNKIWKVKEECRKKLARAEGVLAESGRGHTYRTGFLGVVSAKLDPIDHCNKKIKELLPKFEAEQQITLREKQEAAALVFFNSRVAAVSASQTIHAQKTVAIVGLFNYNCPAAVWAGLGAFLSKEEGLPSESQAVRAGIKKYLYFVVFDVFLGFRVWGAFLDALQGFIDQPSDQFMPLLGLSVPRNSNFFITFISLKFFICNGLEISRLFPLIIFHFKKKFLCKTKAEVPPGDLGYASRLPSDMLVITLVLCDSVAAPMIIPFGAVYFGLGWLITRNQVSEPCSSCLSPSTRAKGVCGRHTHHLSGLHDRIHCGMEEVLFRSSSCSLDLNLLDIWLFIREAFLRLLLKQRAGSSRKLRHGVHIRGLYSTMLELKEARGGQTGCTCSITLTEMHISSMKLSAARRQHVSYVPLRTPVCNMNAVCIRQVQMRAICH</sequence>
<evidence type="ECO:0000256" key="2">
    <source>
        <dbReference type="SAM" id="Phobius"/>
    </source>
</evidence>
<dbReference type="EMBL" id="HG996467">
    <property type="protein sequence ID" value="CAG1862086.1"/>
    <property type="molecule type" value="Genomic_DNA"/>
</dbReference>
<dbReference type="PANTHER" id="PTHR13018:SF100">
    <property type="entry name" value="CSC1-LIKE PROTEIN ERD4"/>
    <property type="match status" value="1"/>
</dbReference>
<dbReference type="Pfam" id="PF14703">
    <property type="entry name" value="PHM7_cyt"/>
    <property type="match status" value="1"/>
</dbReference>
<dbReference type="GO" id="GO:0005227">
    <property type="term" value="F:calcium-activated cation channel activity"/>
    <property type="evidence" value="ECO:0000318"/>
    <property type="project" value="GO_Central"/>
</dbReference>
<dbReference type="InterPro" id="IPR003864">
    <property type="entry name" value="CSC1/OSCA1-like_7TM"/>
</dbReference>
<reference evidence="5" key="1">
    <citation type="submission" date="2021-03" db="EMBL/GenBank/DDBJ databases">
        <authorList>
            <consortium name="Genoscope - CEA"/>
            <person name="William W."/>
        </authorList>
    </citation>
    <scope>NUCLEOTIDE SEQUENCE</scope>
    <source>
        <strain evidence="5">Doubled-haploid Pahang</strain>
    </source>
</reference>
<dbReference type="EnsemblPlants" id="Ma02_t14860.1">
    <property type="protein sequence ID" value="Ma02_p14860.1"/>
    <property type="gene ID" value="Ma02_g14860"/>
</dbReference>
<keyword evidence="2" id="KW-1133">Transmembrane helix</keyword>